<evidence type="ECO:0000313" key="3">
    <source>
        <dbReference type="Proteomes" id="UP000683360"/>
    </source>
</evidence>
<gene>
    <name evidence="2" type="ORF">MEDL_65714</name>
</gene>
<feature type="signal peptide" evidence="1">
    <location>
        <begin position="1"/>
        <end position="19"/>
    </location>
</feature>
<organism evidence="2 3">
    <name type="scientific">Mytilus edulis</name>
    <name type="common">Blue mussel</name>
    <dbReference type="NCBI Taxonomy" id="6550"/>
    <lineage>
        <taxon>Eukaryota</taxon>
        <taxon>Metazoa</taxon>
        <taxon>Spiralia</taxon>
        <taxon>Lophotrochozoa</taxon>
        <taxon>Mollusca</taxon>
        <taxon>Bivalvia</taxon>
        <taxon>Autobranchia</taxon>
        <taxon>Pteriomorphia</taxon>
        <taxon>Mytilida</taxon>
        <taxon>Mytiloidea</taxon>
        <taxon>Mytilidae</taxon>
        <taxon>Mytilinae</taxon>
        <taxon>Mytilus</taxon>
    </lineage>
</organism>
<comment type="caution">
    <text evidence="2">The sequence shown here is derived from an EMBL/GenBank/DDBJ whole genome shotgun (WGS) entry which is preliminary data.</text>
</comment>
<evidence type="ECO:0000256" key="1">
    <source>
        <dbReference type="SAM" id="SignalP"/>
    </source>
</evidence>
<evidence type="ECO:0000313" key="2">
    <source>
        <dbReference type="EMBL" id="CAG2254246.1"/>
    </source>
</evidence>
<dbReference type="EMBL" id="CAJPWZ010003234">
    <property type="protein sequence ID" value="CAG2254246.1"/>
    <property type="molecule type" value="Genomic_DNA"/>
</dbReference>
<keyword evidence="3" id="KW-1185">Reference proteome</keyword>
<dbReference type="AlphaFoldDB" id="A0A8S3VAK0"/>
<reference evidence="2" key="1">
    <citation type="submission" date="2021-03" db="EMBL/GenBank/DDBJ databases">
        <authorList>
            <person name="Bekaert M."/>
        </authorList>
    </citation>
    <scope>NUCLEOTIDE SEQUENCE</scope>
</reference>
<protein>
    <submittedName>
        <fullName evidence="2">Uncharacterized protein</fullName>
    </submittedName>
</protein>
<feature type="chain" id="PRO_5035787057" evidence="1">
    <location>
        <begin position="20"/>
        <end position="394"/>
    </location>
</feature>
<accession>A0A8S3VAK0</accession>
<keyword evidence="1" id="KW-0732">Signal</keyword>
<dbReference type="Proteomes" id="UP000683360">
    <property type="component" value="Unassembled WGS sequence"/>
</dbReference>
<name>A0A8S3VAK0_MYTED</name>
<proteinExistence type="predicted"/>
<sequence length="394" mass="44620">MLNLFLRNLPLILLYGGSGSYLIRRSSTINWEGLINDIEWPGKDRILKQSIKEKMKGFLGPALKYATTSRDRNLIKTFLASLTSSTFMGGGELDVKFNHKSLKQASMETYCGVDEISRQSSELSRYNLNQKKLACSQRISGSGRKSYAELNPELTSCMLQLFDSGSVSGLSAYPRLITDTLFMEKHSWIDMPRCVSILNQVFGIPLKLSTAYTYTENFRSKTNQVKRHYEGRGINPGISLRKSTRNGQKHPSLNSHYATANVNYTIENVCLSHDCAAVARDNKDLVHTDVEVVQRPSKSWIKISYSNHDWAKDSNRTLAITTIQLISPKQSSVSNDYEYLSQLDGIPICKSKIGGKGISLIKMSYFEKESAFRHLNELLYIIFKHKEHFLKTVN</sequence>